<gene>
    <name evidence="1" type="ORF">CWATWH0003_3756t6</name>
</gene>
<evidence type="ECO:0000313" key="2">
    <source>
        <dbReference type="Proteomes" id="UP000003477"/>
    </source>
</evidence>
<dbReference type="EMBL" id="AESD01000555">
    <property type="protein sequence ID" value="EHJ11507.1"/>
    <property type="molecule type" value="Genomic_DNA"/>
</dbReference>
<dbReference type="SUPFAM" id="SSF50494">
    <property type="entry name" value="Trypsin-like serine proteases"/>
    <property type="match status" value="1"/>
</dbReference>
<comment type="caution">
    <text evidence="1">The sequence shown here is derived from an EMBL/GenBank/DDBJ whole genome shotgun (WGS) entry which is preliminary data.</text>
</comment>
<dbReference type="Proteomes" id="UP000003477">
    <property type="component" value="Unassembled WGS sequence"/>
</dbReference>
<dbReference type="Gene3D" id="2.40.10.10">
    <property type="entry name" value="Trypsin-like serine proteases"/>
    <property type="match status" value="1"/>
</dbReference>
<dbReference type="Pfam" id="PF13365">
    <property type="entry name" value="Trypsin_2"/>
    <property type="match status" value="1"/>
</dbReference>
<feature type="non-terminal residue" evidence="1">
    <location>
        <position position="137"/>
    </location>
</feature>
<evidence type="ECO:0000313" key="1">
    <source>
        <dbReference type="EMBL" id="EHJ11507.1"/>
    </source>
</evidence>
<name>G5J8H7_CROWT</name>
<proteinExistence type="predicted"/>
<dbReference type="RefSeq" id="WP_007311745.1">
    <property type="nucleotide sequence ID" value="NZ_AESD01000555.1"/>
</dbReference>
<organism evidence="1 2">
    <name type="scientific">Crocosphaera watsonii WH 0003</name>
    <dbReference type="NCBI Taxonomy" id="423471"/>
    <lineage>
        <taxon>Bacteria</taxon>
        <taxon>Bacillati</taxon>
        <taxon>Cyanobacteriota</taxon>
        <taxon>Cyanophyceae</taxon>
        <taxon>Oscillatoriophycideae</taxon>
        <taxon>Chroococcales</taxon>
        <taxon>Aphanothecaceae</taxon>
        <taxon>Crocosphaera</taxon>
    </lineage>
</organism>
<sequence length="137" mass="14725">MNRFIVPTILLGTIATIPLVQLVAISLEATEIDEKAEKFIVKINGSDATPKGNGSGSIIGRNGNNYQVLTNWHVVSESDNVNDYTIETSDGTPHAVKQIKRLNGADLAIITFSSSNVYSVAKLGNSGSLTRGQKIYF</sequence>
<dbReference type="InterPro" id="IPR043504">
    <property type="entry name" value="Peptidase_S1_PA_chymotrypsin"/>
</dbReference>
<dbReference type="InterPro" id="IPR009003">
    <property type="entry name" value="Peptidase_S1_PA"/>
</dbReference>
<dbReference type="GeneID" id="88767260"/>
<accession>G5J8H7</accession>
<dbReference type="AlphaFoldDB" id="G5J8H7"/>
<reference evidence="1 2" key="1">
    <citation type="journal article" date="2011" name="Front. Microbiol.">
        <title>Two Strains of Crocosphaera watsonii with Highly Conserved Genomes are Distinguished by Strain-Specific Features.</title>
        <authorList>
            <person name="Bench S.R."/>
            <person name="Ilikchyan I.N."/>
            <person name="Tripp H.J."/>
            <person name="Zehr J.P."/>
        </authorList>
    </citation>
    <scope>NUCLEOTIDE SEQUENCE [LARGE SCALE GENOMIC DNA]</scope>
    <source>
        <strain evidence="1 2">WH 0003</strain>
    </source>
</reference>
<protein>
    <submittedName>
        <fullName evidence="1">Peptidase S1, chymotrypsin</fullName>
    </submittedName>
</protein>